<keyword evidence="2" id="KW-1185">Reference proteome</keyword>
<accession>A0A6G0W374</accession>
<evidence type="ECO:0000313" key="1">
    <source>
        <dbReference type="EMBL" id="KAF0721444.1"/>
    </source>
</evidence>
<dbReference type="EMBL" id="VUJU01009186">
    <property type="protein sequence ID" value="KAF0721444.1"/>
    <property type="molecule type" value="Genomic_DNA"/>
</dbReference>
<proteinExistence type="predicted"/>
<protein>
    <submittedName>
        <fullName evidence="1">Uncharacterized protein</fullName>
    </submittedName>
</protein>
<reference evidence="1 2" key="1">
    <citation type="submission" date="2019-08" db="EMBL/GenBank/DDBJ databases">
        <title>Whole genome of Aphis craccivora.</title>
        <authorList>
            <person name="Voronova N.V."/>
            <person name="Shulinski R.S."/>
            <person name="Bandarenka Y.V."/>
            <person name="Zhorov D.G."/>
            <person name="Warner D."/>
        </authorList>
    </citation>
    <scope>NUCLEOTIDE SEQUENCE [LARGE SCALE GENOMIC DNA]</scope>
    <source>
        <strain evidence="1">180601</strain>
        <tissue evidence="1">Whole Body</tissue>
    </source>
</reference>
<dbReference type="AlphaFoldDB" id="A0A6G0W374"/>
<comment type="caution">
    <text evidence="1">The sequence shown here is derived from an EMBL/GenBank/DDBJ whole genome shotgun (WGS) entry which is preliminary data.</text>
</comment>
<organism evidence="1 2">
    <name type="scientific">Aphis craccivora</name>
    <name type="common">Cowpea aphid</name>
    <dbReference type="NCBI Taxonomy" id="307492"/>
    <lineage>
        <taxon>Eukaryota</taxon>
        <taxon>Metazoa</taxon>
        <taxon>Ecdysozoa</taxon>
        <taxon>Arthropoda</taxon>
        <taxon>Hexapoda</taxon>
        <taxon>Insecta</taxon>
        <taxon>Pterygota</taxon>
        <taxon>Neoptera</taxon>
        <taxon>Paraneoptera</taxon>
        <taxon>Hemiptera</taxon>
        <taxon>Sternorrhyncha</taxon>
        <taxon>Aphidomorpha</taxon>
        <taxon>Aphidoidea</taxon>
        <taxon>Aphididae</taxon>
        <taxon>Aphidini</taxon>
        <taxon>Aphis</taxon>
        <taxon>Aphis</taxon>
    </lineage>
</organism>
<evidence type="ECO:0000313" key="2">
    <source>
        <dbReference type="Proteomes" id="UP000478052"/>
    </source>
</evidence>
<name>A0A6G0W374_APHCR</name>
<dbReference type="OrthoDB" id="103349at2759"/>
<gene>
    <name evidence="1" type="ORF">FWK35_00039094</name>
</gene>
<sequence length="82" mass="8705">MTGAPALSSTNGAHALYSMKGAHALMIGDGPVKPARDIGGPIKGVGILEKIVLVPSDRHPNWTIPCFRRHMKKICMCCAVPL</sequence>
<dbReference type="Proteomes" id="UP000478052">
    <property type="component" value="Unassembled WGS sequence"/>
</dbReference>